<proteinExistence type="predicted"/>
<evidence type="ECO:0000259" key="5">
    <source>
        <dbReference type="Pfam" id="PF07980"/>
    </source>
</evidence>
<keyword evidence="4" id="KW-0998">Cell outer membrane</keyword>
<dbReference type="Gene3D" id="1.25.40.390">
    <property type="match status" value="1"/>
</dbReference>
<reference evidence="7" key="1">
    <citation type="submission" date="2019-08" db="EMBL/GenBank/DDBJ databases">
        <authorList>
            <person name="Kucharzyk K."/>
            <person name="Murdoch R.W."/>
            <person name="Higgins S."/>
            <person name="Loffler F."/>
        </authorList>
    </citation>
    <scope>NUCLEOTIDE SEQUENCE</scope>
</reference>
<evidence type="ECO:0000259" key="6">
    <source>
        <dbReference type="Pfam" id="PF14322"/>
    </source>
</evidence>
<feature type="domain" description="RagB/SusD" evidence="5">
    <location>
        <begin position="305"/>
        <end position="609"/>
    </location>
</feature>
<dbReference type="Pfam" id="PF07980">
    <property type="entry name" value="SusD_RagB"/>
    <property type="match status" value="1"/>
</dbReference>
<comment type="subcellular location">
    <subcellularLocation>
        <location evidence="1">Cell outer membrane</location>
    </subcellularLocation>
</comment>
<evidence type="ECO:0000256" key="3">
    <source>
        <dbReference type="ARBA" id="ARBA00023136"/>
    </source>
</evidence>
<evidence type="ECO:0008006" key="8">
    <source>
        <dbReference type="Google" id="ProtNLM"/>
    </source>
</evidence>
<keyword evidence="2" id="KW-0732">Signal</keyword>
<accession>A0A644VQW9</accession>
<dbReference type="PROSITE" id="PS51257">
    <property type="entry name" value="PROKAR_LIPOPROTEIN"/>
    <property type="match status" value="1"/>
</dbReference>
<dbReference type="InterPro" id="IPR012944">
    <property type="entry name" value="SusD_RagB_dom"/>
</dbReference>
<keyword evidence="3" id="KW-0472">Membrane</keyword>
<comment type="caution">
    <text evidence="7">The sequence shown here is derived from an EMBL/GenBank/DDBJ whole genome shotgun (WGS) entry which is preliminary data.</text>
</comment>
<feature type="domain" description="SusD-like N-terminal" evidence="6">
    <location>
        <begin position="35"/>
        <end position="221"/>
    </location>
</feature>
<dbReference type="GO" id="GO:0009279">
    <property type="term" value="C:cell outer membrane"/>
    <property type="evidence" value="ECO:0007669"/>
    <property type="project" value="UniProtKB-SubCell"/>
</dbReference>
<dbReference type="SUPFAM" id="SSF48452">
    <property type="entry name" value="TPR-like"/>
    <property type="match status" value="1"/>
</dbReference>
<evidence type="ECO:0000256" key="1">
    <source>
        <dbReference type="ARBA" id="ARBA00004442"/>
    </source>
</evidence>
<evidence type="ECO:0000313" key="7">
    <source>
        <dbReference type="EMBL" id="MPL93814.1"/>
    </source>
</evidence>
<name>A0A644VQW9_9ZZZZ</name>
<organism evidence="7">
    <name type="scientific">bioreactor metagenome</name>
    <dbReference type="NCBI Taxonomy" id="1076179"/>
    <lineage>
        <taxon>unclassified sequences</taxon>
        <taxon>metagenomes</taxon>
        <taxon>ecological metagenomes</taxon>
    </lineage>
</organism>
<evidence type="ECO:0000256" key="4">
    <source>
        <dbReference type="ARBA" id="ARBA00023237"/>
    </source>
</evidence>
<dbReference type="Pfam" id="PF14322">
    <property type="entry name" value="SusD-like_3"/>
    <property type="match status" value="1"/>
</dbReference>
<protein>
    <recommendedName>
        <fullName evidence="8">SusD-like protein</fullName>
    </recommendedName>
</protein>
<gene>
    <name evidence="7" type="ORF">SDC9_39961</name>
</gene>
<sequence>MKTKIIYITILICCLSFTSCESYLTHYLGDQMTVEEVFDKRETTERYLAQVYSFLPNDKNVALDNMVPCSDEAYFSWTAWVDYISQNDGSWNPTTNNYHTWSNYYKGINQATVFMNNVDLCLEVSAENRKIMKAEARFLRAFYYFLLFRQYGPIFIWGDNTPDLTIPNDEVDRHTVDECVKFISDELSLAAADLPLKIADPSWYGRATKGAALAAKSRLTLYAARPLFNGASLYKGMKNHYGNFLFPQTADPSKWELAAAAAKEVIDLGAYQLYKTTTGDTPFKQAINSYSGIFFELWNDELIFARWDSDGYSWSVRAAPPMVLKEGYGGYAPSIKLVDTYPMGESGRYPVTGYKSNGTPIIDELSGYQEDGFVDNYTHPIDGKPIKAHHSVIGRDARFYASILWNGMNWINTFNGTKLVTFYDGGTSSFNNKTGDFVKVGYLFRRMSDPRNDTENGKWGKFSWPFFRLAEIYLNYAEACNEMSNRNEAEALLYFNKVRNRSGLNNIEVAYPEIIGNQALFRELLRKERMVELAFENHRYYDIRTWMIAPQESNGPRFGRELRAKNFEDSWKRTSEICSPIVFEPKHYFFPIHQNQLNEMKNITQNYGW</sequence>
<dbReference type="InterPro" id="IPR033985">
    <property type="entry name" value="SusD-like_N"/>
</dbReference>
<dbReference type="InterPro" id="IPR011990">
    <property type="entry name" value="TPR-like_helical_dom_sf"/>
</dbReference>
<dbReference type="EMBL" id="VSSQ01000404">
    <property type="protein sequence ID" value="MPL93814.1"/>
    <property type="molecule type" value="Genomic_DNA"/>
</dbReference>
<evidence type="ECO:0000256" key="2">
    <source>
        <dbReference type="ARBA" id="ARBA00022729"/>
    </source>
</evidence>
<dbReference type="AlphaFoldDB" id="A0A644VQW9"/>